<name>A0AAW2SP43_9LAMI</name>
<evidence type="ECO:0000256" key="6">
    <source>
        <dbReference type="SAM" id="Phobius"/>
    </source>
</evidence>
<evidence type="ECO:0000313" key="9">
    <source>
        <dbReference type="EMBL" id="KAL0393889.1"/>
    </source>
</evidence>
<dbReference type="GO" id="GO:0008270">
    <property type="term" value="F:zinc ion binding"/>
    <property type="evidence" value="ECO:0007669"/>
    <property type="project" value="UniProtKB-KW"/>
</dbReference>
<evidence type="ECO:0000256" key="3">
    <source>
        <dbReference type="ARBA" id="ARBA00022771"/>
    </source>
</evidence>
<comment type="caution">
    <text evidence="9">The sequence shown here is derived from an EMBL/GenBank/DDBJ whole genome shotgun (WGS) entry which is preliminary data.</text>
</comment>
<keyword evidence="3 5" id="KW-0863">Zinc-finger</keyword>
<dbReference type="GO" id="GO:0004843">
    <property type="term" value="F:cysteine-type deubiquitinase activity"/>
    <property type="evidence" value="ECO:0007669"/>
    <property type="project" value="InterPro"/>
</dbReference>
<dbReference type="SUPFAM" id="SSF144232">
    <property type="entry name" value="HIT/MYND zinc finger-like"/>
    <property type="match status" value="1"/>
</dbReference>
<proteinExistence type="inferred from homology"/>
<feature type="domain" description="USP" evidence="7">
    <location>
        <begin position="173"/>
        <end position="478"/>
    </location>
</feature>
<keyword evidence="6" id="KW-1133">Transmembrane helix</keyword>
<dbReference type="InterPro" id="IPR038765">
    <property type="entry name" value="Papain-like_cys_pep_sf"/>
</dbReference>
<evidence type="ECO:0000256" key="5">
    <source>
        <dbReference type="PROSITE-ProRule" id="PRU00134"/>
    </source>
</evidence>
<dbReference type="PROSITE" id="PS00972">
    <property type="entry name" value="USP_1"/>
    <property type="match status" value="1"/>
</dbReference>
<dbReference type="Pfam" id="PF00443">
    <property type="entry name" value="UCH"/>
    <property type="match status" value="1"/>
</dbReference>
<keyword evidence="4" id="KW-0862">Zinc</keyword>
<feature type="domain" description="MYND-type" evidence="8">
    <location>
        <begin position="74"/>
        <end position="111"/>
    </location>
</feature>
<dbReference type="CDD" id="cd02661">
    <property type="entry name" value="Peptidase_C19E"/>
    <property type="match status" value="1"/>
</dbReference>
<reference evidence="9" key="2">
    <citation type="journal article" date="2024" name="Plant">
        <title>Genomic evolution and insights into agronomic trait innovations of Sesamum species.</title>
        <authorList>
            <person name="Miao H."/>
            <person name="Wang L."/>
            <person name="Qu L."/>
            <person name="Liu H."/>
            <person name="Sun Y."/>
            <person name="Le M."/>
            <person name="Wang Q."/>
            <person name="Wei S."/>
            <person name="Zheng Y."/>
            <person name="Lin W."/>
            <person name="Duan Y."/>
            <person name="Cao H."/>
            <person name="Xiong S."/>
            <person name="Wang X."/>
            <person name="Wei L."/>
            <person name="Li C."/>
            <person name="Ma Q."/>
            <person name="Ju M."/>
            <person name="Zhao R."/>
            <person name="Li G."/>
            <person name="Mu C."/>
            <person name="Tian Q."/>
            <person name="Mei H."/>
            <person name="Zhang T."/>
            <person name="Gao T."/>
            <person name="Zhang H."/>
        </authorList>
    </citation>
    <scope>NUCLEOTIDE SEQUENCE</scope>
    <source>
        <strain evidence="9">KEN1</strain>
    </source>
</reference>
<keyword evidence="2" id="KW-0479">Metal-binding</keyword>
<feature type="transmembrane region" description="Helical" evidence="6">
    <location>
        <begin position="7"/>
        <end position="28"/>
    </location>
</feature>
<dbReference type="InterPro" id="IPR050164">
    <property type="entry name" value="Peptidase_C19"/>
</dbReference>
<sequence length="938" mass="102522">MHVAADLNWFLQFIVVAFAGAFGLLYLVRNTASRYFVVDSSFDSSAVDYSSLDRRKRENMAEAGVGAAEGFDSCAVCGLLTKKQCARCKMVKYCSEACQKSHWHSEHKTQCNELQSFYKTNHTKSASDLRGRKASVVPVGGRSKIHKQANKILFPYEEFVKFFNWDKPGYPPCGLINCGNSCFANVVLQCLAYTRPLVAYLLEKGHRIECQRDDWCFLCEFQMHMERASRSIHPFSPINILSRLPNIGGNLGYGKQEDAHEFMRFSIDTMQSVCLDEFGGERAVHPSYQETTLIQHIFGGRLQSKVICAECNNVSNQFENMMDLTVEIHGDAGSLEECLDQFTAKEWLHGDNMYKCDGCNAYVMAWKRLTVQRAPNILTIALKRFQSGRFGKLNKRVTFPETLDLGPYMSEVEDGNVFKLYAVIVHVDMLNASFFGHYICYVKDFRGKWYRIDDCKVASVDLDEVLSQGAYMLLYSRIHARPSSLLPTELLSKEESENVRENEDLSLKEHAECSSHGVCIDVPIDSGQSVSANCPGFKVNCEEELSFATDVEVASEDSKLDSSDMSLPIVEDVELHNSEGLPISLKEAVSLVKHINEPIPADTSLINTTSPQLDGHNFKPSSISDVENASRGSKINVNVASSRKLTEESAVAENCTSEEGNCTRDLSTVTTTAKVRDGINSASSTSMPENIRWKNGFTSDYIQDAAKKSDGESNAAKFKPIFAPGFLGKHPRKKDEVSAEVIGLRPNCHLNNHTNGVAKSCSFYENGGLDGNPENVHENGTASMLSDKIGIVKWGPPARNVLGIKWSHPHNWSAGKFVQGGGERKGIVGTVVGMVGMVAGSGGRVTFGTVGNDGIVVGIGGNVGFGRDGTVGCVGNGVAGKGGNVAEGRFGTVGSGGSVALGTGGRLGIVGTVCNRLRAASTAWRFEKDTATISETRK</sequence>
<organism evidence="9">
    <name type="scientific">Sesamum latifolium</name>
    <dbReference type="NCBI Taxonomy" id="2727402"/>
    <lineage>
        <taxon>Eukaryota</taxon>
        <taxon>Viridiplantae</taxon>
        <taxon>Streptophyta</taxon>
        <taxon>Embryophyta</taxon>
        <taxon>Tracheophyta</taxon>
        <taxon>Spermatophyta</taxon>
        <taxon>Magnoliopsida</taxon>
        <taxon>eudicotyledons</taxon>
        <taxon>Gunneridae</taxon>
        <taxon>Pentapetalae</taxon>
        <taxon>asterids</taxon>
        <taxon>lamiids</taxon>
        <taxon>Lamiales</taxon>
        <taxon>Pedaliaceae</taxon>
        <taxon>Sesamum</taxon>
    </lineage>
</organism>
<comment type="similarity">
    <text evidence="1">Belongs to the peptidase C19 family.</text>
</comment>
<dbReference type="PROSITE" id="PS50865">
    <property type="entry name" value="ZF_MYND_2"/>
    <property type="match status" value="1"/>
</dbReference>
<dbReference type="InterPro" id="IPR001394">
    <property type="entry name" value="Peptidase_C19_UCH"/>
</dbReference>
<dbReference type="SUPFAM" id="SSF54001">
    <property type="entry name" value="Cysteine proteinases"/>
    <property type="match status" value="1"/>
</dbReference>
<keyword evidence="9" id="KW-0378">Hydrolase</keyword>
<protein>
    <submittedName>
        <fullName evidence="9">Ubiquitin carboxyl-terminal hydrolase 19</fullName>
    </submittedName>
</protein>
<dbReference type="InterPro" id="IPR028889">
    <property type="entry name" value="USP"/>
</dbReference>
<dbReference type="PANTHER" id="PTHR24006:SF677">
    <property type="entry name" value="UBIQUITIN CARBOXYL-TERMINAL HYDROLASE 19"/>
    <property type="match status" value="1"/>
</dbReference>
<dbReference type="PANTHER" id="PTHR24006">
    <property type="entry name" value="UBIQUITIN CARBOXYL-TERMINAL HYDROLASE"/>
    <property type="match status" value="1"/>
</dbReference>
<dbReference type="Gene3D" id="6.10.140.2220">
    <property type="match status" value="1"/>
</dbReference>
<evidence type="ECO:0000259" key="8">
    <source>
        <dbReference type="PROSITE" id="PS50865"/>
    </source>
</evidence>
<dbReference type="AlphaFoldDB" id="A0AAW2SP43"/>
<dbReference type="GO" id="GO:0005829">
    <property type="term" value="C:cytosol"/>
    <property type="evidence" value="ECO:0007669"/>
    <property type="project" value="TreeGrafter"/>
</dbReference>
<dbReference type="FunFam" id="3.90.70.10:FF:000026">
    <property type="entry name" value="Ubiquitin carboxyl-terminal hydrolase 15"/>
    <property type="match status" value="1"/>
</dbReference>
<evidence type="ECO:0000256" key="2">
    <source>
        <dbReference type="ARBA" id="ARBA00022723"/>
    </source>
</evidence>
<evidence type="ECO:0000256" key="4">
    <source>
        <dbReference type="ARBA" id="ARBA00022833"/>
    </source>
</evidence>
<dbReference type="Pfam" id="PF01753">
    <property type="entry name" value="zf-MYND"/>
    <property type="match status" value="1"/>
</dbReference>
<evidence type="ECO:0000256" key="1">
    <source>
        <dbReference type="ARBA" id="ARBA00009085"/>
    </source>
</evidence>
<dbReference type="EMBL" id="JACGWN010000016">
    <property type="protein sequence ID" value="KAL0393889.1"/>
    <property type="molecule type" value="Genomic_DNA"/>
</dbReference>
<accession>A0AAW2SP43</accession>
<dbReference type="InterPro" id="IPR018200">
    <property type="entry name" value="USP_CS"/>
</dbReference>
<evidence type="ECO:0000259" key="7">
    <source>
        <dbReference type="PROSITE" id="PS50235"/>
    </source>
</evidence>
<keyword evidence="6" id="KW-0472">Membrane</keyword>
<dbReference type="PROSITE" id="PS50235">
    <property type="entry name" value="USP_3"/>
    <property type="match status" value="1"/>
</dbReference>
<dbReference type="GO" id="GO:0005634">
    <property type="term" value="C:nucleus"/>
    <property type="evidence" value="ECO:0007669"/>
    <property type="project" value="TreeGrafter"/>
</dbReference>
<dbReference type="PROSITE" id="PS01360">
    <property type="entry name" value="ZF_MYND_1"/>
    <property type="match status" value="1"/>
</dbReference>
<reference evidence="9" key="1">
    <citation type="submission" date="2020-06" db="EMBL/GenBank/DDBJ databases">
        <authorList>
            <person name="Li T."/>
            <person name="Hu X."/>
            <person name="Zhang T."/>
            <person name="Song X."/>
            <person name="Zhang H."/>
            <person name="Dai N."/>
            <person name="Sheng W."/>
            <person name="Hou X."/>
            <person name="Wei L."/>
        </authorList>
    </citation>
    <scope>NUCLEOTIDE SEQUENCE</scope>
    <source>
        <strain evidence="9">KEN1</strain>
        <tissue evidence="9">Leaf</tissue>
    </source>
</reference>
<gene>
    <name evidence="9" type="ORF">Slati_4355100</name>
</gene>
<keyword evidence="6" id="KW-0812">Transmembrane</keyword>
<dbReference type="GO" id="GO:0016579">
    <property type="term" value="P:protein deubiquitination"/>
    <property type="evidence" value="ECO:0007669"/>
    <property type="project" value="InterPro"/>
</dbReference>
<dbReference type="InterPro" id="IPR002893">
    <property type="entry name" value="Znf_MYND"/>
</dbReference>
<dbReference type="Gene3D" id="3.90.70.10">
    <property type="entry name" value="Cysteine proteinases"/>
    <property type="match status" value="1"/>
</dbReference>